<dbReference type="EMBL" id="JAFJYH010000118">
    <property type="protein sequence ID" value="KAG4418855.1"/>
    <property type="molecule type" value="Genomic_DNA"/>
</dbReference>
<keyword evidence="2" id="KW-1185">Reference proteome</keyword>
<evidence type="ECO:0000313" key="1">
    <source>
        <dbReference type="EMBL" id="KAG4418855.1"/>
    </source>
</evidence>
<organism evidence="1 2">
    <name type="scientific">Cadophora malorum</name>
    <dbReference type="NCBI Taxonomy" id="108018"/>
    <lineage>
        <taxon>Eukaryota</taxon>
        <taxon>Fungi</taxon>
        <taxon>Dikarya</taxon>
        <taxon>Ascomycota</taxon>
        <taxon>Pezizomycotina</taxon>
        <taxon>Leotiomycetes</taxon>
        <taxon>Helotiales</taxon>
        <taxon>Ploettnerulaceae</taxon>
        <taxon>Cadophora</taxon>
    </lineage>
</organism>
<comment type="caution">
    <text evidence="1">The sequence shown here is derived from an EMBL/GenBank/DDBJ whole genome shotgun (WGS) entry which is preliminary data.</text>
</comment>
<dbReference type="PANTHER" id="PTHR36057">
    <property type="match status" value="1"/>
</dbReference>
<dbReference type="OrthoDB" id="938668at2759"/>
<accession>A0A8H7W6E8</accession>
<dbReference type="Proteomes" id="UP000664132">
    <property type="component" value="Unassembled WGS sequence"/>
</dbReference>
<dbReference type="InterPro" id="IPR036249">
    <property type="entry name" value="Thioredoxin-like_sf"/>
</dbReference>
<dbReference type="PANTHER" id="PTHR36057:SF1">
    <property type="entry name" value="LIPOPROTEIN LIPID ATTACHMENT SITE-LIKE PROTEIN, PUTATIVE (DUF1223)-RELATED"/>
    <property type="match status" value="1"/>
</dbReference>
<dbReference type="Pfam" id="PF06764">
    <property type="entry name" value="DUF1223"/>
    <property type="match status" value="1"/>
</dbReference>
<evidence type="ECO:0008006" key="3">
    <source>
        <dbReference type="Google" id="ProtNLM"/>
    </source>
</evidence>
<gene>
    <name evidence="1" type="ORF">IFR04_007979</name>
</gene>
<evidence type="ECO:0000313" key="2">
    <source>
        <dbReference type="Proteomes" id="UP000664132"/>
    </source>
</evidence>
<proteinExistence type="predicted"/>
<name>A0A8H7W6E8_9HELO</name>
<reference evidence="1" key="1">
    <citation type="submission" date="2021-02" db="EMBL/GenBank/DDBJ databases">
        <title>Genome sequence Cadophora malorum strain M34.</title>
        <authorList>
            <person name="Stefanovic E."/>
            <person name="Vu D."/>
            <person name="Scully C."/>
            <person name="Dijksterhuis J."/>
            <person name="Roader J."/>
            <person name="Houbraken J."/>
        </authorList>
    </citation>
    <scope>NUCLEOTIDE SEQUENCE</scope>
    <source>
        <strain evidence="1">M34</strain>
    </source>
</reference>
<protein>
    <recommendedName>
        <fullName evidence="3">DUF1223-domain-containing protein</fullName>
    </recommendedName>
</protein>
<dbReference type="SUPFAM" id="SSF52833">
    <property type="entry name" value="Thioredoxin-like"/>
    <property type="match status" value="1"/>
</dbReference>
<dbReference type="InterPro" id="IPR010634">
    <property type="entry name" value="DUF1223"/>
</dbReference>
<sequence length="254" mass="27754">MAAVFRKIFRRKKPVPLACATALEDEPNHVHTGACFLEIQPLSILELFQSQGCASCPPTTPKIIDAAFSSPNLLLLSYDVTYFNHSGWEDTFGDSRWDKRQQAYLRKWGRTTKFTPQVIVDGVSDGTGAERGAVDEIVSTARGIRAGAPWHIVVDTNDTELRIDSEGVDVGLFDIYLVNYDPKNHVVKVGKGPNKGKKIAHRNLVKDIVKIGEWTGGNLTIDLPDMRAMHGTGLDTVAVVQGANGGPIVAAQKF</sequence>
<dbReference type="AlphaFoldDB" id="A0A8H7W6E8"/>